<organism evidence="2 3">
    <name type="scientific">Igneacidithiobacillus copahuensis</name>
    <dbReference type="NCBI Taxonomy" id="2724909"/>
    <lineage>
        <taxon>Bacteria</taxon>
        <taxon>Pseudomonadati</taxon>
        <taxon>Pseudomonadota</taxon>
        <taxon>Acidithiobacillia</taxon>
        <taxon>Acidithiobacillales</taxon>
        <taxon>Acidithiobacillaceae</taxon>
        <taxon>Igneacidithiobacillus</taxon>
    </lineage>
</organism>
<gene>
    <name evidence="2" type="ORF">HFQ13_06255</name>
</gene>
<keyword evidence="3" id="KW-1185">Reference proteome</keyword>
<dbReference type="InterPro" id="IPR043709">
    <property type="entry name" value="DUF5649"/>
</dbReference>
<sequence length="73" mass="6664">AVSLDNSGSNAVTLDNGTNPLTLGSSSVGAGPLTVSATGGITQATGDSITQAASAGAATFNAGAGVLDLGNTG</sequence>
<evidence type="ECO:0000313" key="2">
    <source>
        <dbReference type="EMBL" id="MBU2787807.1"/>
    </source>
</evidence>
<feature type="region of interest" description="Disordered" evidence="1">
    <location>
        <begin position="1"/>
        <end position="29"/>
    </location>
</feature>
<comment type="caution">
    <text evidence="2">The sequence shown here is derived from an EMBL/GenBank/DDBJ whole genome shotgun (WGS) entry which is preliminary data.</text>
</comment>
<reference evidence="2" key="1">
    <citation type="journal article" date="2021" name="ISME J.">
        <title>Genomic evolution of the class Acidithiobacillia: deep-branching Proteobacteria living in extreme acidic conditions.</title>
        <authorList>
            <person name="Moya-Beltran A."/>
            <person name="Beard S."/>
            <person name="Rojas-Villalobos C."/>
            <person name="Issotta F."/>
            <person name="Gallardo Y."/>
            <person name="Ulloa R."/>
            <person name="Giaveno A."/>
            <person name="Degli Esposti M."/>
            <person name="Johnson D.B."/>
            <person name="Quatrini R."/>
        </authorList>
    </citation>
    <scope>NUCLEOTIDE SEQUENCE</scope>
    <source>
        <strain evidence="2">VAN18-1</strain>
    </source>
</reference>
<accession>A0AAE3CJI7</accession>
<evidence type="ECO:0000256" key="1">
    <source>
        <dbReference type="SAM" id="MobiDB-lite"/>
    </source>
</evidence>
<dbReference type="Pfam" id="PF18886">
    <property type="entry name" value="DUF5649"/>
    <property type="match status" value="1"/>
</dbReference>
<dbReference type="AlphaFoldDB" id="A0AAE3CJI7"/>
<feature type="non-terminal residue" evidence="2">
    <location>
        <position position="73"/>
    </location>
</feature>
<protein>
    <submittedName>
        <fullName evidence="2">Uncharacterized protein</fullName>
    </submittedName>
</protein>
<proteinExistence type="predicted"/>
<dbReference type="RefSeq" id="WP_215885454.1">
    <property type="nucleotide sequence ID" value="NZ_JAAXYO010000083.1"/>
</dbReference>
<name>A0AAE3CJI7_9PROT</name>
<dbReference type="EMBL" id="JAAXYO010000083">
    <property type="protein sequence ID" value="MBU2787807.1"/>
    <property type="molecule type" value="Genomic_DNA"/>
</dbReference>
<dbReference type="Proteomes" id="UP001197378">
    <property type="component" value="Unassembled WGS sequence"/>
</dbReference>
<evidence type="ECO:0000313" key="3">
    <source>
        <dbReference type="Proteomes" id="UP001197378"/>
    </source>
</evidence>
<feature type="compositionally biased region" description="Polar residues" evidence="1">
    <location>
        <begin position="1"/>
        <end position="28"/>
    </location>
</feature>
<feature type="non-terminal residue" evidence="2">
    <location>
        <position position="1"/>
    </location>
</feature>